<dbReference type="InterPro" id="IPR018006">
    <property type="entry name" value="Flag_FliJ_proteobac"/>
</dbReference>
<comment type="similarity">
    <text evidence="2">Belongs to the FliJ family.</text>
</comment>
<dbReference type="NCBIfam" id="TIGR02473">
    <property type="entry name" value="flagell_FliJ"/>
    <property type="match status" value="1"/>
</dbReference>
<protein>
    <recommendedName>
        <fullName evidence="3">Flagellar FliJ protein</fullName>
    </recommendedName>
</protein>
<evidence type="ECO:0000256" key="3">
    <source>
        <dbReference type="ARBA" id="ARBA00020392"/>
    </source>
</evidence>
<dbReference type="PRINTS" id="PR01004">
    <property type="entry name" value="FLGFLIJ"/>
</dbReference>
<dbReference type="InterPro" id="IPR053716">
    <property type="entry name" value="Flag_assembly_chemotaxis_eff"/>
</dbReference>
<keyword evidence="6" id="KW-0145">Chemotaxis</keyword>
<dbReference type="GO" id="GO:0044781">
    <property type="term" value="P:bacterial-type flagellum organization"/>
    <property type="evidence" value="ECO:0007669"/>
    <property type="project" value="UniProtKB-KW"/>
</dbReference>
<dbReference type="InterPro" id="IPR052570">
    <property type="entry name" value="FliJ"/>
</dbReference>
<evidence type="ECO:0000256" key="7">
    <source>
        <dbReference type="ARBA" id="ARBA00022795"/>
    </source>
</evidence>
<evidence type="ECO:0000256" key="8">
    <source>
        <dbReference type="ARBA" id="ARBA00022927"/>
    </source>
</evidence>
<dbReference type="KEGG" id="npv:OHM77_05520"/>
<dbReference type="GO" id="GO:0003774">
    <property type="term" value="F:cytoskeletal motor activity"/>
    <property type="evidence" value="ECO:0007669"/>
    <property type="project" value="InterPro"/>
</dbReference>
<keyword evidence="12" id="KW-0969">Cilium</keyword>
<evidence type="ECO:0000313" key="12">
    <source>
        <dbReference type="EMBL" id="WIM06725.1"/>
    </source>
</evidence>
<keyword evidence="8" id="KW-0653">Protein transport</keyword>
<name>A0AA49FN18_9PROT</name>
<dbReference type="PANTHER" id="PTHR38786">
    <property type="entry name" value="FLAGELLAR FLIJ PROTEIN"/>
    <property type="match status" value="1"/>
</dbReference>
<gene>
    <name evidence="12" type="primary">fliJ</name>
    <name evidence="12" type="ORF">OHM77_05520</name>
</gene>
<dbReference type="Gene3D" id="1.10.287.1700">
    <property type="match status" value="1"/>
</dbReference>
<dbReference type="Pfam" id="PF02050">
    <property type="entry name" value="FliJ"/>
    <property type="match status" value="1"/>
</dbReference>
<dbReference type="Proteomes" id="UP001234916">
    <property type="component" value="Chromosome"/>
</dbReference>
<feature type="compositionally biased region" description="Basic and acidic residues" evidence="11">
    <location>
        <begin position="121"/>
        <end position="147"/>
    </location>
</feature>
<dbReference type="EMBL" id="CP107246">
    <property type="protein sequence ID" value="WIM06725.1"/>
    <property type="molecule type" value="Genomic_DNA"/>
</dbReference>
<dbReference type="GO" id="GO:0071973">
    <property type="term" value="P:bacterial-type flagellum-dependent cell motility"/>
    <property type="evidence" value="ECO:0007669"/>
    <property type="project" value="InterPro"/>
</dbReference>
<evidence type="ECO:0000256" key="1">
    <source>
        <dbReference type="ARBA" id="ARBA00004413"/>
    </source>
</evidence>
<proteinExistence type="inferred from homology"/>
<evidence type="ECO:0000256" key="10">
    <source>
        <dbReference type="ARBA" id="ARBA00023225"/>
    </source>
</evidence>
<dbReference type="GO" id="GO:0005886">
    <property type="term" value="C:plasma membrane"/>
    <property type="evidence" value="ECO:0007669"/>
    <property type="project" value="UniProtKB-SubCell"/>
</dbReference>
<keyword evidence="4" id="KW-0813">Transport</keyword>
<keyword evidence="10" id="KW-1006">Bacterial flagellum protein export</keyword>
<evidence type="ECO:0000256" key="2">
    <source>
        <dbReference type="ARBA" id="ARBA00010004"/>
    </source>
</evidence>
<sequence length="147" mass="17014">MTKKFPLQSILDLSNLRLDEAARRLGELIASEQDALSRLELLGQYREEYHARFLAAARDGLGPDQWRNFHLFLERLDVAIAQAGEMATQSRQHTAAGQQEWLSKRGRVKAFDTLAQRHKTRVDYGESRQEQKDIDEHSARRHSTKEE</sequence>
<evidence type="ECO:0000256" key="6">
    <source>
        <dbReference type="ARBA" id="ARBA00022500"/>
    </source>
</evidence>
<feature type="region of interest" description="Disordered" evidence="11">
    <location>
        <begin position="118"/>
        <end position="147"/>
    </location>
</feature>
<keyword evidence="12" id="KW-0966">Cell projection</keyword>
<dbReference type="PIRSF" id="PIRSF019404">
    <property type="entry name" value="FliJ"/>
    <property type="match status" value="1"/>
</dbReference>
<dbReference type="AlphaFoldDB" id="A0AA49FN18"/>
<evidence type="ECO:0000256" key="5">
    <source>
        <dbReference type="ARBA" id="ARBA00022475"/>
    </source>
</evidence>
<dbReference type="GO" id="GO:0009288">
    <property type="term" value="C:bacterial-type flagellum"/>
    <property type="evidence" value="ECO:0007669"/>
    <property type="project" value="InterPro"/>
</dbReference>
<dbReference type="GO" id="GO:0015031">
    <property type="term" value="P:protein transport"/>
    <property type="evidence" value="ECO:0007669"/>
    <property type="project" value="UniProtKB-KW"/>
</dbReference>
<keyword evidence="5" id="KW-1003">Cell membrane</keyword>
<dbReference type="PANTHER" id="PTHR38786:SF1">
    <property type="entry name" value="FLAGELLAR FLIJ PROTEIN"/>
    <property type="match status" value="1"/>
</dbReference>
<keyword evidence="7" id="KW-1005">Bacterial flagellum biogenesis</keyword>
<dbReference type="InterPro" id="IPR012823">
    <property type="entry name" value="Flagell_FliJ"/>
</dbReference>
<dbReference type="GO" id="GO:0006935">
    <property type="term" value="P:chemotaxis"/>
    <property type="evidence" value="ECO:0007669"/>
    <property type="project" value="UniProtKB-KW"/>
</dbReference>
<comment type="subcellular location">
    <subcellularLocation>
        <location evidence="1">Cell membrane</location>
        <topology evidence="1">Peripheral membrane protein</topology>
        <orientation evidence="1">Cytoplasmic side</orientation>
    </subcellularLocation>
</comment>
<evidence type="ECO:0000256" key="11">
    <source>
        <dbReference type="SAM" id="MobiDB-lite"/>
    </source>
</evidence>
<evidence type="ECO:0000256" key="9">
    <source>
        <dbReference type="ARBA" id="ARBA00023136"/>
    </source>
</evidence>
<keyword evidence="9" id="KW-0472">Membrane</keyword>
<evidence type="ECO:0000256" key="4">
    <source>
        <dbReference type="ARBA" id="ARBA00022448"/>
    </source>
</evidence>
<reference evidence="12" key="1">
    <citation type="journal article" date="2023" name="Nat. Microbiol.">
        <title>Enrichment and characterization of a nitric oxide-reducing microbial community in a continuous bioreactor.</title>
        <authorList>
            <person name="Garrido-Amador P."/>
            <person name="Stortenbeker N."/>
            <person name="Wessels H.J.C.T."/>
            <person name="Speth D.R."/>
            <person name="Garcia-Heredia I."/>
            <person name="Kartal B."/>
        </authorList>
    </citation>
    <scope>NUCLEOTIDE SEQUENCE</scope>
    <source>
        <strain evidence="12">MAG1</strain>
    </source>
</reference>
<accession>A0AA49FN18</accession>
<organism evidence="12">
    <name type="scientific">Candidatus Nitricoxidivorans perseverans</name>
    <dbReference type="NCBI Taxonomy" id="2975601"/>
    <lineage>
        <taxon>Bacteria</taxon>
        <taxon>Pseudomonadati</taxon>
        <taxon>Pseudomonadota</taxon>
        <taxon>Betaproteobacteria</taxon>
        <taxon>Nitrosomonadales</taxon>
        <taxon>Sterolibacteriaceae</taxon>
        <taxon>Candidatus Nitricoxidivorans</taxon>
    </lineage>
</organism>
<keyword evidence="12" id="KW-0282">Flagellum</keyword>